<dbReference type="Proteomes" id="UP000887563">
    <property type="component" value="Unplaced"/>
</dbReference>
<reference evidence="2" key="1">
    <citation type="submission" date="2022-11" db="UniProtKB">
        <authorList>
            <consortium name="WormBaseParasite"/>
        </authorList>
    </citation>
    <scope>IDENTIFICATION</scope>
</reference>
<organism evidence="1 2">
    <name type="scientific">Meloidogyne incognita</name>
    <name type="common">Southern root-knot nematode worm</name>
    <name type="synonym">Oxyuris incognita</name>
    <dbReference type="NCBI Taxonomy" id="6306"/>
    <lineage>
        <taxon>Eukaryota</taxon>
        <taxon>Metazoa</taxon>
        <taxon>Ecdysozoa</taxon>
        <taxon>Nematoda</taxon>
        <taxon>Chromadorea</taxon>
        <taxon>Rhabditida</taxon>
        <taxon>Tylenchina</taxon>
        <taxon>Tylenchomorpha</taxon>
        <taxon>Tylenchoidea</taxon>
        <taxon>Meloidogynidae</taxon>
        <taxon>Meloidogyninae</taxon>
        <taxon>Meloidogyne</taxon>
        <taxon>Meloidogyne incognita group</taxon>
    </lineage>
</organism>
<evidence type="ECO:0000313" key="1">
    <source>
        <dbReference type="Proteomes" id="UP000887563"/>
    </source>
</evidence>
<keyword evidence="1" id="KW-1185">Reference proteome</keyword>
<accession>A0A914KHP0</accession>
<evidence type="ECO:0000313" key="2">
    <source>
        <dbReference type="WBParaSite" id="Minc3s00014g00885"/>
    </source>
</evidence>
<proteinExistence type="predicted"/>
<dbReference type="WBParaSite" id="Minc3s00014g00885">
    <property type="protein sequence ID" value="Minc3s00014g00885"/>
    <property type="gene ID" value="Minc3s00014g00885"/>
</dbReference>
<protein>
    <submittedName>
        <fullName evidence="2">Candidate secreted effector</fullName>
    </submittedName>
</protein>
<sequence>MKSSNSNLNDFSEIHLRINKNLFATFSNVLSSKHSCVWTSLIPVSFYTHSSSNLHNSFTSRKISDMHKSIVERSEDVGNTKDILTLKLIDKIEK</sequence>
<name>A0A914KHP0_MELIC</name>
<dbReference type="AlphaFoldDB" id="A0A914KHP0"/>